<dbReference type="SMART" id="SM00116">
    <property type="entry name" value="CBS"/>
    <property type="match status" value="1"/>
</dbReference>
<protein>
    <submittedName>
        <fullName evidence="14">Putative hemolysin</fullName>
    </submittedName>
</protein>
<evidence type="ECO:0000256" key="7">
    <source>
        <dbReference type="ARBA" id="ARBA00023122"/>
    </source>
</evidence>
<keyword evidence="15" id="KW-1185">Reference proteome</keyword>
<keyword evidence="4 10" id="KW-0812">Transmembrane</keyword>
<dbReference type="PANTHER" id="PTHR43099">
    <property type="entry name" value="UPF0053 PROTEIN YRKA"/>
    <property type="match status" value="1"/>
</dbReference>
<name>A0A853BSI0_9ACTN</name>
<dbReference type="RefSeq" id="WP_179768843.1">
    <property type="nucleotide sequence ID" value="NZ_JACCFO010000001.1"/>
</dbReference>
<evidence type="ECO:0000313" key="15">
    <source>
        <dbReference type="Proteomes" id="UP000575985"/>
    </source>
</evidence>
<evidence type="ECO:0000256" key="11">
    <source>
        <dbReference type="SAM" id="Phobius"/>
    </source>
</evidence>
<dbReference type="Gene3D" id="3.10.580.10">
    <property type="entry name" value="CBS-domain"/>
    <property type="match status" value="1"/>
</dbReference>
<dbReference type="InterPro" id="IPR046342">
    <property type="entry name" value="CBS_dom_sf"/>
</dbReference>
<feature type="domain" description="CBS" evidence="12">
    <location>
        <begin position="275"/>
        <end position="331"/>
    </location>
</feature>
<proteinExistence type="inferred from homology"/>
<feature type="domain" description="CNNM transmembrane" evidence="13">
    <location>
        <begin position="1"/>
        <end position="200"/>
    </location>
</feature>
<feature type="domain" description="CBS" evidence="12">
    <location>
        <begin position="214"/>
        <end position="274"/>
    </location>
</feature>
<comment type="similarity">
    <text evidence="2">Belongs to the UPF0053 family.</text>
</comment>
<feature type="transmembrane region" description="Helical" evidence="11">
    <location>
        <begin position="6"/>
        <end position="29"/>
    </location>
</feature>
<dbReference type="Proteomes" id="UP000575985">
    <property type="component" value="Unassembled WGS sequence"/>
</dbReference>
<dbReference type="PROSITE" id="PS51371">
    <property type="entry name" value="CBS"/>
    <property type="match status" value="2"/>
</dbReference>
<evidence type="ECO:0000256" key="3">
    <source>
        <dbReference type="ARBA" id="ARBA00022475"/>
    </source>
</evidence>
<dbReference type="AlphaFoldDB" id="A0A853BSI0"/>
<organism evidence="14 15">
    <name type="scientific">Streptomonospora nanhaiensis</name>
    <dbReference type="NCBI Taxonomy" id="1323731"/>
    <lineage>
        <taxon>Bacteria</taxon>
        <taxon>Bacillati</taxon>
        <taxon>Actinomycetota</taxon>
        <taxon>Actinomycetes</taxon>
        <taxon>Streptosporangiales</taxon>
        <taxon>Nocardiopsidaceae</taxon>
        <taxon>Streptomonospora</taxon>
    </lineage>
</organism>
<dbReference type="GO" id="GO:0050660">
    <property type="term" value="F:flavin adenine dinucleotide binding"/>
    <property type="evidence" value="ECO:0007669"/>
    <property type="project" value="InterPro"/>
</dbReference>
<dbReference type="SUPFAM" id="SSF56176">
    <property type="entry name" value="FAD-binding/transporter-associated domain-like"/>
    <property type="match status" value="1"/>
</dbReference>
<evidence type="ECO:0000256" key="4">
    <source>
        <dbReference type="ARBA" id="ARBA00022692"/>
    </source>
</evidence>
<dbReference type="SUPFAM" id="SSF54631">
    <property type="entry name" value="CBS-domain pair"/>
    <property type="match status" value="1"/>
</dbReference>
<keyword evidence="5" id="KW-0677">Repeat</keyword>
<keyword evidence="3" id="KW-1003">Cell membrane</keyword>
<evidence type="ECO:0000256" key="9">
    <source>
        <dbReference type="PROSITE-ProRule" id="PRU00703"/>
    </source>
</evidence>
<evidence type="ECO:0000256" key="2">
    <source>
        <dbReference type="ARBA" id="ARBA00006337"/>
    </source>
</evidence>
<reference evidence="14 15" key="1">
    <citation type="submission" date="2020-07" db="EMBL/GenBank/DDBJ databases">
        <title>Sequencing the genomes of 1000 actinobacteria strains.</title>
        <authorList>
            <person name="Klenk H.-P."/>
        </authorList>
    </citation>
    <scope>NUCLEOTIDE SEQUENCE [LARGE SCALE GENOMIC DNA]</scope>
    <source>
        <strain evidence="14 15">DSM 45927</strain>
    </source>
</reference>
<dbReference type="PANTHER" id="PTHR43099:SF5">
    <property type="entry name" value="HLYC_CORC FAMILY TRANSPORTER"/>
    <property type="match status" value="1"/>
</dbReference>
<dbReference type="InterPro" id="IPR036318">
    <property type="entry name" value="FAD-bd_PCMH-like_sf"/>
</dbReference>
<feature type="transmembrane region" description="Helical" evidence="11">
    <location>
        <begin position="59"/>
        <end position="80"/>
    </location>
</feature>
<evidence type="ECO:0000313" key="14">
    <source>
        <dbReference type="EMBL" id="NYI97507.1"/>
    </source>
</evidence>
<evidence type="ECO:0000256" key="10">
    <source>
        <dbReference type="PROSITE-ProRule" id="PRU01193"/>
    </source>
</evidence>
<dbReference type="InterPro" id="IPR000644">
    <property type="entry name" value="CBS_dom"/>
</dbReference>
<gene>
    <name evidence="14" type="ORF">HNR12_003784</name>
</gene>
<keyword evidence="8 10" id="KW-0472">Membrane</keyword>
<dbReference type="Pfam" id="PF00571">
    <property type="entry name" value="CBS"/>
    <property type="match status" value="2"/>
</dbReference>
<dbReference type="CDD" id="cd04590">
    <property type="entry name" value="CBS_pair_CorC_HlyC_assoc"/>
    <property type="match status" value="1"/>
</dbReference>
<dbReference type="InterPro" id="IPR002550">
    <property type="entry name" value="CNNM"/>
</dbReference>
<evidence type="ECO:0000256" key="8">
    <source>
        <dbReference type="ARBA" id="ARBA00023136"/>
    </source>
</evidence>
<sequence length="432" mass="46481">MENYGVQLGLVLILVVLNALFAGSEIALITLREGQIKKLEARGAGGRTVARLAREPNRFMATIQIGITLAGFLASATAAVSLAQPLIGPLGFLGDAAGPVAIVLVTIVLTFITLVFGELAPKRIAMQRAEGWALLVARPLNLLAALSRPAVWLLSVSTDLVVRLTGGDPNAAREEVSEEELRDMVATQRGMTREQRTIITSAFEINDRRLREVVVPRGSVFVIPARTEAAEATRMLAEHGHSRAPVVTDDDLDDVIGVVHWSDLVQSEGTARELSRRPLLLPDSLVVSLALQRMTSERQQLAVVVNETGGIDGIVSLEDLLEEIVGEIYDETDSDIRTAVRHPDGSITLPGTYPVHDLPDIDVHLKERPDGDYVTVAGLVIALLGRIPEQPGDLVGLGEWTARVAETNGRVISAVTLRRHSDPPPEDTAAAE</sequence>
<dbReference type="GO" id="GO:0005886">
    <property type="term" value="C:plasma membrane"/>
    <property type="evidence" value="ECO:0007669"/>
    <property type="project" value="UniProtKB-SubCell"/>
</dbReference>
<dbReference type="Pfam" id="PF01595">
    <property type="entry name" value="CNNM"/>
    <property type="match status" value="1"/>
</dbReference>
<evidence type="ECO:0000256" key="6">
    <source>
        <dbReference type="ARBA" id="ARBA00022989"/>
    </source>
</evidence>
<evidence type="ECO:0000259" key="12">
    <source>
        <dbReference type="PROSITE" id="PS51371"/>
    </source>
</evidence>
<dbReference type="EMBL" id="JACCFO010000001">
    <property type="protein sequence ID" value="NYI97507.1"/>
    <property type="molecule type" value="Genomic_DNA"/>
</dbReference>
<keyword evidence="7 9" id="KW-0129">CBS domain</keyword>
<evidence type="ECO:0000259" key="13">
    <source>
        <dbReference type="PROSITE" id="PS51846"/>
    </source>
</evidence>
<dbReference type="PROSITE" id="PS51846">
    <property type="entry name" value="CNNM"/>
    <property type="match status" value="1"/>
</dbReference>
<evidence type="ECO:0000256" key="5">
    <source>
        <dbReference type="ARBA" id="ARBA00022737"/>
    </source>
</evidence>
<keyword evidence="6 10" id="KW-1133">Transmembrane helix</keyword>
<dbReference type="InterPro" id="IPR016169">
    <property type="entry name" value="FAD-bd_PCMH_sub2"/>
</dbReference>
<feature type="transmembrane region" description="Helical" evidence="11">
    <location>
        <begin position="100"/>
        <end position="120"/>
    </location>
</feature>
<evidence type="ECO:0000256" key="1">
    <source>
        <dbReference type="ARBA" id="ARBA00004651"/>
    </source>
</evidence>
<comment type="subcellular location">
    <subcellularLocation>
        <location evidence="1">Cell membrane</location>
        <topology evidence="1">Multi-pass membrane protein</topology>
    </subcellularLocation>
</comment>
<dbReference type="Pfam" id="PF03471">
    <property type="entry name" value="CorC_HlyC"/>
    <property type="match status" value="1"/>
</dbReference>
<comment type="caution">
    <text evidence="14">The sequence shown here is derived from an EMBL/GenBank/DDBJ whole genome shotgun (WGS) entry which is preliminary data.</text>
</comment>
<dbReference type="InterPro" id="IPR005170">
    <property type="entry name" value="Transptr-assoc_dom"/>
</dbReference>
<dbReference type="SMART" id="SM01091">
    <property type="entry name" value="CorC_HlyC"/>
    <property type="match status" value="1"/>
</dbReference>
<dbReference type="Gene3D" id="3.30.465.10">
    <property type="match status" value="1"/>
</dbReference>
<dbReference type="InterPro" id="IPR044751">
    <property type="entry name" value="Ion_transp-like_CBS"/>
</dbReference>
<dbReference type="InterPro" id="IPR051676">
    <property type="entry name" value="UPF0053_domain"/>
</dbReference>
<accession>A0A853BSI0</accession>